<comment type="caution">
    <text evidence="10">The sequence shown here is derived from an EMBL/GenBank/DDBJ whole genome shotgun (WGS) entry which is preliminary data.</text>
</comment>
<dbReference type="PANTHER" id="PTHR10802">
    <property type="entry name" value="MITOCHONDRIAL IMPORT RECEPTOR SUBUNIT TOM40"/>
    <property type="match status" value="1"/>
</dbReference>
<organism evidence="10 11">
    <name type="scientific">Phyllosticta citriasiana</name>
    <dbReference type="NCBI Taxonomy" id="595635"/>
    <lineage>
        <taxon>Eukaryota</taxon>
        <taxon>Fungi</taxon>
        <taxon>Dikarya</taxon>
        <taxon>Ascomycota</taxon>
        <taxon>Pezizomycotina</taxon>
        <taxon>Dothideomycetes</taxon>
        <taxon>Dothideomycetes incertae sedis</taxon>
        <taxon>Botryosphaeriales</taxon>
        <taxon>Phyllostictaceae</taxon>
        <taxon>Phyllosticta</taxon>
    </lineage>
</organism>
<dbReference type="InterPro" id="IPR027246">
    <property type="entry name" value="Porin_Euk/Tom40"/>
</dbReference>
<accession>A0ABR1KE24</accession>
<protein>
    <submittedName>
        <fullName evidence="10">Eukaryotic porin family protein</fullName>
    </submittedName>
</protein>
<evidence type="ECO:0000256" key="7">
    <source>
        <dbReference type="ARBA" id="ARBA00022927"/>
    </source>
</evidence>
<evidence type="ECO:0000256" key="8">
    <source>
        <dbReference type="ARBA" id="ARBA00023128"/>
    </source>
</evidence>
<evidence type="ECO:0000256" key="4">
    <source>
        <dbReference type="ARBA" id="ARBA00022452"/>
    </source>
</evidence>
<sequence>MASIEKAGTALDVLTNNSVYKKLQGYYNAYSEKRESLGLPNPGTIENIAKEVQRDVLTNNHSFSGLRAEFTQAFSVAPMFQVCHALSMGSQQLQPYQYMVLYGSPKVFMHGTVDSDFSVGGRFNYRWTPGLITKTTVSTSAQQPMLQVENDYTGADFTASFKAMNPSFLDGGLTGIFMGSYLQSVTPKLALGLEGVWQRTAMNQGPDCLLSYAARYKSTDWIASAQLLAQGGIQASYWRRLAEKVEVGADLKLEFSPAMAIMMGAPAKDGTATLGAKYEFRQSVFRAQVDSKGKLGCVLEKRVAQPIQLTFAGEIDHVKNQAKVGLAVAIEAADEELMAQQESAAAAASSSLPPPF</sequence>
<gene>
    <name evidence="10" type="ORF">IWZ03DRAFT_319882</name>
</gene>
<evidence type="ECO:0000256" key="2">
    <source>
        <dbReference type="ARBA" id="ARBA00010510"/>
    </source>
</evidence>
<evidence type="ECO:0000256" key="5">
    <source>
        <dbReference type="ARBA" id="ARBA00022692"/>
    </source>
</evidence>
<evidence type="ECO:0000256" key="6">
    <source>
        <dbReference type="ARBA" id="ARBA00022787"/>
    </source>
</evidence>
<dbReference type="Proteomes" id="UP001363622">
    <property type="component" value="Unassembled WGS sequence"/>
</dbReference>
<evidence type="ECO:0000256" key="1">
    <source>
        <dbReference type="ARBA" id="ARBA00004374"/>
    </source>
</evidence>
<evidence type="ECO:0000313" key="11">
    <source>
        <dbReference type="Proteomes" id="UP001363622"/>
    </source>
</evidence>
<dbReference type="InterPro" id="IPR037930">
    <property type="entry name" value="Tom40"/>
</dbReference>
<evidence type="ECO:0000256" key="9">
    <source>
        <dbReference type="ARBA" id="ARBA00023136"/>
    </source>
</evidence>
<keyword evidence="3" id="KW-0813">Transport</keyword>
<comment type="similarity">
    <text evidence="2">Belongs to the Tom40 family.</text>
</comment>
<comment type="subcellular location">
    <subcellularLocation>
        <location evidence="1">Mitochondrion outer membrane</location>
        <topology evidence="1">Multi-pass membrane protein</topology>
    </subcellularLocation>
</comment>
<reference evidence="10 11" key="1">
    <citation type="submission" date="2024-04" db="EMBL/GenBank/DDBJ databases">
        <title>Phyllosticta paracitricarpa is synonymous to the EU quarantine fungus P. citricarpa based on phylogenomic analyses.</title>
        <authorList>
            <consortium name="Lawrence Berkeley National Laboratory"/>
            <person name="Van Ingen-Buijs V.A."/>
            <person name="Van Westerhoven A.C."/>
            <person name="Haridas S."/>
            <person name="Skiadas P."/>
            <person name="Martin F."/>
            <person name="Groenewald J.Z."/>
            <person name="Crous P.W."/>
            <person name="Seidl M.F."/>
        </authorList>
    </citation>
    <scope>NUCLEOTIDE SEQUENCE [LARGE SCALE GENOMIC DNA]</scope>
    <source>
        <strain evidence="10 11">CBS 123371</strain>
    </source>
</reference>
<evidence type="ECO:0000256" key="3">
    <source>
        <dbReference type="ARBA" id="ARBA00022448"/>
    </source>
</evidence>
<dbReference type="CDD" id="cd07305">
    <property type="entry name" value="Porin3_Tom40"/>
    <property type="match status" value="1"/>
</dbReference>
<keyword evidence="8" id="KW-0496">Mitochondrion</keyword>
<keyword evidence="6" id="KW-1000">Mitochondrion outer membrane</keyword>
<keyword evidence="7" id="KW-0653">Protein transport</keyword>
<keyword evidence="11" id="KW-1185">Reference proteome</keyword>
<dbReference type="InterPro" id="IPR023614">
    <property type="entry name" value="Porin_dom_sf"/>
</dbReference>
<keyword evidence="9" id="KW-0472">Membrane</keyword>
<dbReference type="Pfam" id="PF01459">
    <property type="entry name" value="Porin_3"/>
    <property type="match status" value="1"/>
</dbReference>
<keyword evidence="4" id="KW-1134">Transmembrane beta strand</keyword>
<evidence type="ECO:0000313" key="10">
    <source>
        <dbReference type="EMBL" id="KAK7509759.1"/>
    </source>
</evidence>
<dbReference type="EMBL" id="JBBPHU010000016">
    <property type="protein sequence ID" value="KAK7509759.1"/>
    <property type="molecule type" value="Genomic_DNA"/>
</dbReference>
<name>A0ABR1KE24_9PEZI</name>
<dbReference type="Gene3D" id="2.40.160.10">
    <property type="entry name" value="Porin"/>
    <property type="match status" value="1"/>
</dbReference>
<keyword evidence="5" id="KW-0812">Transmembrane</keyword>
<proteinExistence type="inferred from homology"/>